<accession>A0A0B2W3Y2</accession>
<reference evidence="2 3" key="1">
    <citation type="submission" date="2014-11" db="EMBL/GenBank/DDBJ databases">
        <title>Genetic blueprint of the zoonotic pathogen Toxocara canis.</title>
        <authorList>
            <person name="Zhu X.-Q."/>
            <person name="Korhonen P.K."/>
            <person name="Cai H."/>
            <person name="Young N.D."/>
            <person name="Nejsum P."/>
            <person name="von Samson-Himmelstjerna G."/>
            <person name="Boag P.R."/>
            <person name="Tan P."/>
            <person name="Li Q."/>
            <person name="Min J."/>
            <person name="Yang Y."/>
            <person name="Wang X."/>
            <person name="Fang X."/>
            <person name="Hall R.S."/>
            <person name="Hofmann A."/>
            <person name="Sternberg P.W."/>
            <person name="Jex A.R."/>
            <person name="Gasser R.B."/>
        </authorList>
    </citation>
    <scope>NUCLEOTIDE SEQUENCE [LARGE SCALE GENOMIC DNA]</scope>
    <source>
        <strain evidence="2">PN_DK_2014</strain>
    </source>
</reference>
<organism evidence="2 3">
    <name type="scientific">Toxocara canis</name>
    <name type="common">Canine roundworm</name>
    <dbReference type="NCBI Taxonomy" id="6265"/>
    <lineage>
        <taxon>Eukaryota</taxon>
        <taxon>Metazoa</taxon>
        <taxon>Ecdysozoa</taxon>
        <taxon>Nematoda</taxon>
        <taxon>Chromadorea</taxon>
        <taxon>Rhabditida</taxon>
        <taxon>Spirurina</taxon>
        <taxon>Ascaridomorpha</taxon>
        <taxon>Ascaridoidea</taxon>
        <taxon>Toxocaridae</taxon>
        <taxon>Toxocara</taxon>
    </lineage>
</organism>
<keyword evidence="1" id="KW-0472">Membrane</keyword>
<dbReference type="SUPFAM" id="SSF81321">
    <property type="entry name" value="Family A G protein-coupled receptor-like"/>
    <property type="match status" value="1"/>
</dbReference>
<dbReference type="OMA" id="CAIFINF"/>
<feature type="transmembrane region" description="Helical" evidence="1">
    <location>
        <begin position="266"/>
        <end position="286"/>
    </location>
</feature>
<dbReference type="Pfam" id="PF10317">
    <property type="entry name" value="7TM_GPCR_Srd"/>
    <property type="match status" value="1"/>
</dbReference>
<name>A0A0B2W3Y2_TOXCA</name>
<feature type="transmembrane region" description="Helical" evidence="1">
    <location>
        <begin position="227"/>
        <end position="254"/>
    </location>
</feature>
<feature type="transmembrane region" description="Helical" evidence="1">
    <location>
        <begin position="49"/>
        <end position="68"/>
    </location>
</feature>
<dbReference type="PANTHER" id="PTHR22943:SF248">
    <property type="entry name" value="SEVEN TM RECEPTOR"/>
    <property type="match status" value="1"/>
</dbReference>
<keyword evidence="1" id="KW-0812">Transmembrane</keyword>
<evidence type="ECO:0000313" key="2">
    <source>
        <dbReference type="EMBL" id="KHN88384.1"/>
    </source>
</evidence>
<feature type="transmembrane region" description="Helical" evidence="1">
    <location>
        <begin position="183"/>
        <end position="206"/>
    </location>
</feature>
<evidence type="ECO:0000256" key="1">
    <source>
        <dbReference type="SAM" id="Phobius"/>
    </source>
</evidence>
<dbReference type="Proteomes" id="UP000031036">
    <property type="component" value="Unassembled WGS sequence"/>
</dbReference>
<feature type="transmembrane region" description="Helical" evidence="1">
    <location>
        <begin position="134"/>
        <end position="163"/>
    </location>
</feature>
<proteinExistence type="predicted"/>
<dbReference type="PANTHER" id="PTHR22943">
    <property type="entry name" value="7-TRANSMEMBRANE DOMAIN RECEPTOR C.ELEGANS"/>
    <property type="match status" value="1"/>
</dbReference>
<dbReference type="OrthoDB" id="10607605at2759"/>
<dbReference type="Gene3D" id="1.20.1070.10">
    <property type="entry name" value="Rhodopsin 7-helix transmembrane proteins"/>
    <property type="match status" value="1"/>
</dbReference>
<feature type="transmembrane region" description="Helical" evidence="1">
    <location>
        <begin position="107"/>
        <end position="122"/>
    </location>
</feature>
<evidence type="ECO:0008006" key="4">
    <source>
        <dbReference type="Google" id="ProtNLM"/>
    </source>
</evidence>
<feature type="transmembrane region" description="Helical" evidence="1">
    <location>
        <begin position="80"/>
        <end position="101"/>
    </location>
</feature>
<keyword evidence="1" id="KW-1133">Transmembrane helix</keyword>
<gene>
    <name evidence="2" type="ORF">Tcan_06528</name>
</gene>
<sequence length="333" mass="37223">MNLGYKRTASMILLDLNNIIALIIAMVANFMVVLLAYRIQNREIRAFRWIIAMQSVVELLGAIIIFLLEARYYDMNGDVIMFVTGLVALLPPNGALTVLVLNENMELLSVLVLPFAFVYQYMRICRPASINSLWVHVMTTSAVGVICALVAFNSYLIIVSIMYLSKTDFGYGVIVAHDANGLAIGRMVMFGAPSIVVYVIAGFCAFKSLKKIAEQGVSKQAKKLQRQFTVLISLQAVLPFVFYTLPTCAAYTAVYAGFSPTAIMRLYVALNAWGKCIHPMLCFVFMRPFRIAFIELVPKIARNFRTPIEEIAEGNNRLVSRIKLVFRSVTTQP</sequence>
<dbReference type="InterPro" id="IPR019421">
    <property type="entry name" value="7TM_GPCR_serpentine_rcpt_Srd"/>
</dbReference>
<dbReference type="EMBL" id="JPKZ01000237">
    <property type="protein sequence ID" value="KHN88384.1"/>
    <property type="molecule type" value="Genomic_DNA"/>
</dbReference>
<protein>
    <recommendedName>
        <fullName evidence="4">G protein-coupled receptor</fullName>
    </recommendedName>
</protein>
<keyword evidence="3" id="KW-1185">Reference proteome</keyword>
<comment type="caution">
    <text evidence="2">The sequence shown here is derived from an EMBL/GenBank/DDBJ whole genome shotgun (WGS) entry which is preliminary data.</text>
</comment>
<dbReference type="AlphaFoldDB" id="A0A0B2W3Y2"/>
<evidence type="ECO:0000313" key="3">
    <source>
        <dbReference type="Proteomes" id="UP000031036"/>
    </source>
</evidence>
<feature type="transmembrane region" description="Helical" evidence="1">
    <location>
        <begin position="12"/>
        <end position="37"/>
    </location>
</feature>